<evidence type="ECO:0000256" key="2">
    <source>
        <dbReference type="ARBA" id="ARBA00012438"/>
    </source>
</evidence>
<feature type="modified residue" description="4-aspartylphosphate" evidence="8">
    <location>
        <position position="773"/>
    </location>
</feature>
<keyword evidence="6" id="KW-0902">Two-component regulatory system</keyword>
<comment type="function">
    <text evidence="7">May play the central regulatory role in sporulation. It may be an element of the effector pathway responsible for the activation of sporulation genes in response to nutritional stress. Spo0A may act in concert with spo0H (a sigma factor) to control the expression of some genes that are critical to the sporulation process.</text>
</comment>
<evidence type="ECO:0000256" key="7">
    <source>
        <dbReference type="ARBA" id="ARBA00024867"/>
    </source>
</evidence>
<dbReference type="SUPFAM" id="SSF47384">
    <property type="entry name" value="Homodimeric domain of signal transducing histidine kinase"/>
    <property type="match status" value="1"/>
</dbReference>
<evidence type="ECO:0000313" key="13">
    <source>
        <dbReference type="Proteomes" id="UP001315001"/>
    </source>
</evidence>
<dbReference type="SUPFAM" id="SSF52172">
    <property type="entry name" value="CheY-like"/>
    <property type="match status" value="2"/>
</dbReference>
<dbReference type="CDD" id="cd17546">
    <property type="entry name" value="REC_hyHK_CKI1_RcsC-like"/>
    <property type="match status" value="2"/>
</dbReference>
<dbReference type="PROSITE" id="PS50110">
    <property type="entry name" value="RESPONSE_REGULATORY"/>
    <property type="match status" value="2"/>
</dbReference>
<dbReference type="SMART" id="SM00388">
    <property type="entry name" value="HisKA"/>
    <property type="match status" value="1"/>
</dbReference>
<evidence type="ECO:0000313" key="12">
    <source>
        <dbReference type="EMBL" id="MBP0057694.1"/>
    </source>
</evidence>
<dbReference type="CDD" id="cd00082">
    <property type="entry name" value="HisKA"/>
    <property type="match status" value="1"/>
</dbReference>
<evidence type="ECO:0000256" key="5">
    <source>
        <dbReference type="ARBA" id="ARBA00022777"/>
    </source>
</evidence>
<feature type="domain" description="Response regulatory" evidence="11">
    <location>
        <begin position="719"/>
        <end position="839"/>
    </location>
</feature>
<feature type="domain" description="Response regulatory" evidence="11">
    <location>
        <begin position="863"/>
        <end position="984"/>
    </location>
</feature>
<dbReference type="PRINTS" id="PR00344">
    <property type="entry name" value="BCTRLSENSOR"/>
</dbReference>
<keyword evidence="4 8" id="KW-0597">Phosphoprotein</keyword>
<accession>A0ABS3ZK56</accession>
<organism evidence="12 13">
    <name type="scientific">Anaerobutyricum soehngenii</name>
    <dbReference type="NCBI Taxonomy" id="105843"/>
    <lineage>
        <taxon>Bacteria</taxon>
        <taxon>Bacillati</taxon>
        <taxon>Bacillota</taxon>
        <taxon>Clostridia</taxon>
        <taxon>Lachnospirales</taxon>
        <taxon>Lachnospiraceae</taxon>
        <taxon>Anaerobutyricum</taxon>
    </lineage>
</organism>
<evidence type="ECO:0000256" key="1">
    <source>
        <dbReference type="ARBA" id="ARBA00000085"/>
    </source>
</evidence>
<dbReference type="PROSITE" id="PS50109">
    <property type="entry name" value="HIS_KIN"/>
    <property type="match status" value="1"/>
</dbReference>
<proteinExistence type="predicted"/>
<comment type="catalytic activity">
    <reaction evidence="1">
        <text>ATP + protein L-histidine = ADP + protein N-phospho-L-histidine.</text>
        <dbReference type="EC" id="2.7.13.3"/>
    </reaction>
</comment>
<evidence type="ECO:0000256" key="8">
    <source>
        <dbReference type="PROSITE-ProRule" id="PRU00169"/>
    </source>
</evidence>
<keyword evidence="9" id="KW-0812">Transmembrane</keyword>
<feature type="transmembrane region" description="Helical" evidence="9">
    <location>
        <begin position="294"/>
        <end position="310"/>
    </location>
</feature>
<dbReference type="PANTHER" id="PTHR45339:SF5">
    <property type="entry name" value="HISTIDINE KINASE"/>
    <property type="match status" value="1"/>
</dbReference>
<dbReference type="InterPro" id="IPR036097">
    <property type="entry name" value="HisK_dim/P_sf"/>
</dbReference>
<evidence type="ECO:0000259" key="11">
    <source>
        <dbReference type="PROSITE" id="PS50110"/>
    </source>
</evidence>
<feature type="modified residue" description="4-aspartylphosphate" evidence="8">
    <location>
        <position position="915"/>
    </location>
</feature>
<dbReference type="InterPro" id="IPR003661">
    <property type="entry name" value="HisK_dim/P_dom"/>
</dbReference>
<dbReference type="InterPro" id="IPR011006">
    <property type="entry name" value="CheY-like_superfamily"/>
</dbReference>
<keyword evidence="13" id="KW-1185">Reference proteome</keyword>
<dbReference type="Gene3D" id="3.30.565.10">
    <property type="entry name" value="Histidine kinase-like ATPase, C-terminal domain"/>
    <property type="match status" value="1"/>
</dbReference>
<keyword evidence="5" id="KW-0418">Kinase</keyword>
<dbReference type="PANTHER" id="PTHR45339">
    <property type="entry name" value="HYBRID SIGNAL TRANSDUCTION HISTIDINE KINASE J"/>
    <property type="match status" value="1"/>
</dbReference>
<comment type="caution">
    <text evidence="12">The sequence shown here is derived from an EMBL/GenBank/DDBJ whole genome shotgun (WGS) entry which is preliminary data.</text>
</comment>
<name>A0ABS3ZK56_9FIRM</name>
<dbReference type="RefSeq" id="WP_147607237.1">
    <property type="nucleotide sequence ID" value="NZ_CAXYLQ010000017.1"/>
</dbReference>
<dbReference type="SMART" id="SM00387">
    <property type="entry name" value="HATPase_c"/>
    <property type="match status" value="1"/>
</dbReference>
<dbReference type="InterPro" id="IPR003594">
    <property type="entry name" value="HATPase_dom"/>
</dbReference>
<feature type="domain" description="Histidine kinase" evidence="10">
    <location>
        <begin position="478"/>
        <end position="702"/>
    </location>
</feature>
<evidence type="ECO:0000256" key="9">
    <source>
        <dbReference type="SAM" id="Phobius"/>
    </source>
</evidence>
<dbReference type="InterPro" id="IPR005467">
    <property type="entry name" value="His_kinase_dom"/>
</dbReference>
<dbReference type="InterPro" id="IPR001789">
    <property type="entry name" value="Sig_transdc_resp-reg_receiver"/>
</dbReference>
<keyword evidence="9" id="KW-1133">Transmembrane helix</keyword>
<dbReference type="Proteomes" id="UP001315001">
    <property type="component" value="Unassembled WGS sequence"/>
</dbReference>
<dbReference type="Gene3D" id="1.10.287.130">
    <property type="match status" value="1"/>
</dbReference>
<keyword evidence="5" id="KW-0808">Transferase</keyword>
<evidence type="ECO:0000256" key="6">
    <source>
        <dbReference type="ARBA" id="ARBA00023012"/>
    </source>
</evidence>
<reference evidence="12 13" key="1">
    <citation type="submission" date="2021-02" db="EMBL/GenBank/DDBJ databases">
        <title>Lactate utilizing bacteria of the human gut.</title>
        <authorList>
            <person name="Sheridan P.O."/>
        </authorList>
    </citation>
    <scope>NUCLEOTIDE SEQUENCE [LARGE SCALE GENOMIC DNA]</scope>
    <source>
        <strain evidence="12 13">HTF-83D</strain>
    </source>
</reference>
<sequence>MSRQMRSQMPQVQKKKFDRNACLLVFTLIFVGILIFSLLTASDNKKLNRTLNETFDFVKTRIESYEIYNTNDQVKSLVRLMDKTTELSRVIAQEGNFRAEMLDKYAKEQRLTGILVLDKKLKVIEQTTRDGDAMPLWQKLIESDYVRDIVEHPEKTYTTRLRNEGKLYDFVAVARQDASGILIAYEQKEEVNEINGDLTMASLFSNFPFEMNGCVAICDEDKIVSTNKQNLVSSSVEGAKSLYENEFKSGGNGIVHLRSKNGNWYGRQEKIKDYNAYVFFPKHQVYITRNTICVIYALLALLIFLFYRVLRNRTEKRSILQDQKRLRVINALGHAYSSISLVNLKTEEIEIVKSSKDMKPDQQGDILSKAHLEELIQQVIAEPFQEAYWEFVDMSTVAKRLEEHETLSFTAQTVDERWLTIIIVPQGYDKDGKLNTVLVANRDMTEEKEHEIEQDKNLRNALAAAEHANRAKTAFLNNMSHDIRTPMNAIIGFTALATTHIGSTELVLDYLKKIQTSSQHLLSLINDVLDMSRIESGSVRIEYTTVHLPDILHDLRTIIQGSVYSKQQDLYIDTQDVFHEDIIIDKLRLTQVLLNIISNAVKFTPVGGMINIRVSEKPCRREGYTTVIFSVKDNGIGMSPEFCKQVFDSFSREHTVTENGIGGTGLGMAITKNIVDMMGGTIQVESEVGKGTEFTVILECETSGVTVKREPIPELKGARALVVDDDAETCMSVSKMLREIEMTADWTTSGKEAVLRAREAYEQNQEFKVYIIDWLMPDMNGIETVRRIRMVVGPESPIIILTAYDWSDVEQEAREAGVTAFVSKPLFLSELREVLMSPEQRKLIQNENQKIQAASQTSYAGKKVLLVEDNELNREIATAIMEEIGLDVDVAEDGTDAVNIMSSERGNNYDLIFMDIQMPKMDGYTATREIRTLNNSKCANIPIIAMTANAFEEDRKKAIKAGMNGHIAKPISSDVILENLDQIFGR</sequence>
<dbReference type="Pfam" id="PF00512">
    <property type="entry name" value="HisKA"/>
    <property type="match status" value="1"/>
</dbReference>
<dbReference type="SMART" id="SM00448">
    <property type="entry name" value="REC"/>
    <property type="match status" value="2"/>
</dbReference>
<evidence type="ECO:0000256" key="3">
    <source>
        <dbReference type="ARBA" id="ARBA00018672"/>
    </source>
</evidence>
<gene>
    <name evidence="12" type="ORF">JYQ75_09870</name>
</gene>
<keyword evidence="9" id="KW-0472">Membrane</keyword>
<dbReference type="InterPro" id="IPR036890">
    <property type="entry name" value="HATPase_C_sf"/>
</dbReference>
<dbReference type="Gene3D" id="3.40.50.2300">
    <property type="match status" value="2"/>
</dbReference>
<protein>
    <recommendedName>
        <fullName evidence="3">Stage 0 sporulation protein A homolog</fullName>
        <ecNumber evidence="2">2.7.13.3</ecNumber>
    </recommendedName>
</protein>
<dbReference type="InterPro" id="IPR004358">
    <property type="entry name" value="Sig_transdc_His_kin-like_C"/>
</dbReference>
<dbReference type="SUPFAM" id="SSF55874">
    <property type="entry name" value="ATPase domain of HSP90 chaperone/DNA topoisomerase II/histidine kinase"/>
    <property type="match status" value="1"/>
</dbReference>
<dbReference type="EMBL" id="JAFIQO010000128">
    <property type="protein sequence ID" value="MBP0057694.1"/>
    <property type="molecule type" value="Genomic_DNA"/>
</dbReference>
<dbReference type="Pfam" id="PF02518">
    <property type="entry name" value="HATPase_c"/>
    <property type="match status" value="1"/>
</dbReference>
<dbReference type="Pfam" id="PF00072">
    <property type="entry name" value="Response_reg"/>
    <property type="match status" value="2"/>
</dbReference>
<evidence type="ECO:0000259" key="10">
    <source>
        <dbReference type="PROSITE" id="PS50109"/>
    </source>
</evidence>
<evidence type="ECO:0000256" key="4">
    <source>
        <dbReference type="ARBA" id="ARBA00022553"/>
    </source>
</evidence>
<dbReference type="EC" id="2.7.13.3" evidence="2"/>